<dbReference type="PANTHER" id="PTHR37422:SF17">
    <property type="entry name" value="O-ANTIGEN LIGASE"/>
    <property type="match status" value="1"/>
</dbReference>
<organism evidence="7 8">
    <name type="scientific">Lentisphaera profundi</name>
    <dbReference type="NCBI Taxonomy" id="1658616"/>
    <lineage>
        <taxon>Bacteria</taxon>
        <taxon>Pseudomonadati</taxon>
        <taxon>Lentisphaerota</taxon>
        <taxon>Lentisphaeria</taxon>
        <taxon>Lentisphaerales</taxon>
        <taxon>Lentisphaeraceae</taxon>
        <taxon>Lentisphaera</taxon>
    </lineage>
</organism>
<evidence type="ECO:0000256" key="1">
    <source>
        <dbReference type="ARBA" id="ARBA00004141"/>
    </source>
</evidence>
<dbReference type="GO" id="GO:0016874">
    <property type="term" value="F:ligase activity"/>
    <property type="evidence" value="ECO:0007669"/>
    <property type="project" value="UniProtKB-KW"/>
</dbReference>
<dbReference type="RefSeq" id="WP_274153036.1">
    <property type="nucleotide sequence ID" value="NZ_CP117812.1"/>
</dbReference>
<evidence type="ECO:0000256" key="5">
    <source>
        <dbReference type="SAM" id="Phobius"/>
    </source>
</evidence>
<feature type="transmembrane region" description="Helical" evidence="5">
    <location>
        <begin position="227"/>
        <end position="256"/>
    </location>
</feature>
<gene>
    <name evidence="7" type="ORF">PQO03_20510</name>
</gene>
<evidence type="ECO:0000256" key="3">
    <source>
        <dbReference type="ARBA" id="ARBA00022989"/>
    </source>
</evidence>
<dbReference type="Pfam" id="PF04932">
    <property type="entry name" value="Wzy_C"/>
    <property type="match status" value="1"/>
</dbReference>
<evidence type="ECO:0000313" key="7">
    <source>
        <dbReference type="EMBL" id="WDE98203.1"/>
    </source>
</evidence>
<feature type="transmembrane region" description="Helical" evidence="5">
    <location>
        <begin position="160"/>
        <end position="177"/>
    </location>
</feature>
<evidence type="ECO:0000256" key="2">
    <source>
        <dbReference type="ARBA" id="ARBA00022692"/>
    </source>
</evidence>
<evidence type="ECO:0000313" key="8">
    <source>
        <dbReference type="Proteomes" id="UP001214250"/>
    </source>
</evidence>
<feature type="transmembrane region" description="Helical" evidence="5">
    <location>
        <begin position="69"/>
        <end position="90"/>
    </location>
</feature>
<sequence length="444" mass="50736">MFDHFLSALREHKALWKSAACLIIAGIIHPYAALAVLPLLCLHLSSKKNDSDLFILFFITLILSDSRSIIFRFAHTIKPFFAIFLCLIIFSQKKHFKAKNKTFLCFIPFFFIAFYAIQNNPNPSNSLLKAISYCLLLFVVPIFVKALWQSAPEKLLKTTLLSGQIILVLGLLARLVYPNLATLAGRYRGLLGNPNGLGIYCTLFFILSYCIWFYHKQLMTKRIWLMHFAMIGFSILLSASRNALLSCLLFAFMAIILRKSRVLQILTILFAIFLLPLLKIYFVELVLENDLGEFFRISSVEDLEKGSGRAIAFEFAWQWIQDHYWEGQGFGFTEYLFKEHSERLRLLGHVGNAHNSFLTIWIDTGFIGLICFIAAWSWSFIKASSKSDLALPAYLAICFSCTFESWLAASLNPFTIQALIILTLLSQKSFISKQNHEKTTLPLH</sequence>
<feature type="transmembrane region" description="Helical" evidence="5">
    <location>
        <begin position="262"/>
        <end position="282"/>
    </location>
</feature>
<proteinExistence type="predicted"/>
<feature type="transmembrane region" description="Helical" evidence="5">
    <location>
        <begin position="197"/>
        <end position="215"/>
    </location>
</feature>
<accession>A0ABY7W1Q7</accession>
<feature type="transmembrane region" description="Helical" evidence="5">
    <location>
        <begin position="102"/>
        <end position="118"/>
    </location>
</feature>
<feature type="transmembrane region" description="Helical" evidence="5">
    <location>
        <begin position="393"/>
        <end position="425"/>
    </location>
</feature>
<evidence type="ECO:0000256" key="4">
    <source>
        <dbReference type="ARBA" id="ARBA00023136"/>
    </source>
</evidence>
<keyword evidence="4 5" id="KW-0472">Membrane</keyword>
<keyword evidence="7" id="KW-0436">Ligase</keyword>
<dbReference type="InterPro" id="IPR051533">
    <property type="entry name" value="WaaL-like"/>
</dbReference>
<reference evidence="7 8" key="1">
    <citation type="submission" date="2023-02" db="EMBL/GenBank/DDBJ databases">
        <title>Genome sequence of Lentisphaera profundi SAORIC-696.</title>
        <authorList>
            <person name="Kim e."/>
            <person name="Cho J.-C."/>
            <person name="Choi A."/>
            <person name="Kang I."/>
        </authorList>
    </citation>
    <scope>NUCLEOTIDE SEQUENCE [LARGE SCALE GENOMIC DNA]</scope>
    <source>
        <strain evidence="7 8">SAORIC-696</strain>
    </source>
</reference>
<dbReference type="InterPro" id="IPR007016">
    <property type="entry name" value="O-antigen_ligase-rel_domated"/>
</dbReference>
<protein>
    <submittedName>
        <fullName evidence="7">O-antigen ligase family protein</fullName>
    </submittedName>
</protein>
<feature type="transmembrane region" description="Helical" evidence="5">
    <location>
        <begin position="360"/>
        <end position="381"/>
    </location>
</feature>
<keyword evidence="8" id="KW-1185">Reference proteome</keyword>
<keyword evidence="2 5" id="KW-0812">Transmembrane</keyword>
<evidence type="ECO:0000259" key="6">
    <source>
        <dbReference type="Pfam" id="PF04932"/>
    </source>
</evidence>
<feature type="transmembrane region" description="Helical" evidence="5">
    <location>
        <begin position="130"/>
        <end position="148"/>
    </location>
</feature>
<dbReference type="EMBL" id="CP117812">
    <property type="protein sequence ID" value="WDE98203.1"/>
    <property type="molecule type" value="Genomic_DNA"/>
</dbReference>
<feature type="domain" description="O-antigen ligase-related" evidence="6">
    <location>
        <begin position="229"/>
        <end position="373"/>
    </location>
</feature>
<dbReference type="Proteomes" id="UP001214250">
    <property type="component" value="Chromosome 2"/>
</dbReference>
<comment type="subcellular location">
    <subcellularLocation>
        <location evidence="1">Membrane</location>
        <topology evidence="1">Multi-pass membrane protein</topology>
    </subcellularLocation>
</comment>
<name>A0ABY7W1Q7_9BACT</name>
<dbReference type="PANTHER" id="PTHR37422">
    <property type="entry name" value="TEICHURONIC ACID BIOSYNTHESIS PROTEIN TUAE"/>
    <property type="match status" value="1"/>
</dbReference>
<keyword evidence="3 5" id="KW-1133">Transmembrane helix</keyword>
<feature type="transmembrane region" description="Helical" evidence="5">
    <location>
        <begin position="21"/>
        <end position="45"/>
    </location>
</feature>